<accession>A0ABV0GGD3</accession>
<dbReference type="EMBL" id="JBDPZC010000007">
    <property type="protein sequence ID" value="MEO3714138.1"/>
    <property type="molecule type" value="Genomic_DNA"/>
</dbReference>
<evidence type="ECO:0000313" key="1">
    <source>
        <dbReference type="EMBL" id="MEO3714138.1"/>
    </source>
</evidence>
<proteinExistence type="predicted"/>
<name>A0ABV0GGD3_9BURK</name>
<dbReference type="Proteomes" id="UP001462640">
    <property type="component" value="Unassembled WGS sequence"/>
</dbReference>
<evidence type="ECO:0000313" key="2">
    <source>
        <dbReference type="Proteomes" id="UP001462640"/>
    </source>
</evidence>
<protein>
    <submittedName>
        <fullName evidence="1">Uncharacterized protein</fullName>
    </submittedName>
</protein>
<sequence>MDTCPLPATQPLRIDRQVLRVAHAYDVLPFEVFQHLRCVLAGDHNIAQALETAREVVAVLSPEDLAFVLARLLVCTSDALD</sequence>
<comment type="caution">
    <text evidence="1">The sequence shown here is derived from an EMBL/GenBank/DDBJ whole genome shotgun (WGS) entry which is preliminary data.</text>
</comment>
<reference evidence="1 2" key="1">
    <citation type="submission" date="2024-05" db="EMBL/GenBank/DDBJ databases">
        <title>Roseateles sp. 2.12 16S ribosomal RNA gene Genome sequencing and assembly.</title>
        <authorList>
            <person name="Woo H."/>
        </authorList>
    </citation>
    <scope>NUCLEOTIDE SEQUENCE [LARGE SCALE GENOMIC DNA]</scope>
    <source>
        <strain evidence="1 2">2.12</strain>
    </source>
</reference>
<organism evidence="1 2">
    <name type="scientific">Roseateles flavus</name>
    <dbReference type="NCBI Taxonomy" id="3149041"/>
    <lineage>
        <taxon>Bacteria</taxon>
        <taxon>Pseudomonadati</taxon>
        <taxon>Pseudomonadota</taxon>
        <taxon>Betaproteobacteria</taxon>
        <taxon>Burkholderiales</taxon>
        <taxon>Sphaerotilaceae</taxon>
        <taxon>Roseateles</taxon>
    </lineage>
</organism>
<gene>
    <name evidence="1" type="ORF">ABDJ40_15335</name>
</gene>
<keyword evidence="2" id="KW-1185">Reference proteome</keyword>
<dbReference type="RefSeq" id="WP_347611202.1">
    <property type="nucleotide sequence ID" value="NZ_JBDPZC010000007.1"/>
</dbReference>